<name>A0A9E5JQ56_9GAMM</name>
<dbReference type="RefSeq" id="WP_167181768.1">
    <property type="nucleotide sequence ID" value="NZ_JAAONZ010000002.1"/>
</dbReference>
<accession>A0A9E5JQ56</accession>
<protein>
    <recommendedName>
        <fullName evidence="4">Beta-barrel porin 2</fullName>
    </recommendedName>
</protein>
<dbReference type="Proteomes" id="UP000787472">
    <property type="component" value="Unassembled WGS sequence"/>
</dbReference>
<keyword evidence="1" id="KW-0732">Signal</keyword>
<dbReference type="EMBL" id="JAAONZ010000002">
    <property type="protein sequence ID" value="NHO64587.1"/>
    <property type="molecule type" value="Genomic_DNA"/>
</dbReference>
<keyword evidence="3" id="KW-1185">Reference proteome</keyword>
<proteinExistence type="predicted"/>
<sequence length="520" mass="57554">MNHTPQPLLAALLLSLSASLSSSYANADSDRLFIEDSDDEQLIIESGDGESLSIDDGLDGDDLIIDDELSIDDGLSTDDELSIDEDLNIDDDLNIGDEAGTDDELNLGDELGIADQPPSQADQGVSVSLDRAWFETGFLESDNPADYQLYGHARAKIHWQQGPWEAQAAARVDLYDEHPGGWDDTDLDYDETFIRYRSKSGILTLGAQRVIWGRIDELPPSDRLSTPDLRRGLLDDLEDRRLASAAVRYEHFMDGGRQKLDFLYVPRLREAELPDNRGIWYPINQDKGTIIGLDTTAAIEAVVRTAAIDDSAPDTDGGLGVRFNQQGSGYDYALSIQRGVATLPYFTYNPARNLVEAKHLRSTTVSGDLGFEALGGTLKLEAAWNSDTPITRTNGRFDSTESLAWGVALEMFPGDGDTRLNLQLVGNYLIDAPSVLDRDKAVSFNGSLEWPFADNNWRARMRFNVGLDMNDLYFNPELTYTGFSSQELYLELHSYDGDKGSVGGFYEDNSLISLGWRIDL</sequence>
<gene>
    <name evidence="2" type="ORF">G8770_03385</name>
</gene>
<feature type="signal peptide" evidence="1">
    <location>
        <begin position="1"/>
        <end position="27"/>
    </location>
</feature>
<dbReference type="AlphaFoldDB" id="A0A9E5JQ56"/>
<evidence type="ECO:0000313" key="2">
    <source>
        <dbReference type="EMBL" id="NHO64587.1"/>
    </source>
</evidence>
<evidence type="ECO:0008006" key="4">
    <source>
        <dbReference type="Google" id="ProtNLM"/>
    </source>
</evidence>
<reference evidence="2" key="1">
    <citation type="submission" date="2020-03" db="EMBL/GenBank/DDBJ databases">
        <authorList>
            <person name="Guo F."/>
        </authorList>
    </citation>
    <scope>NUCLEOTIDE SEQUENCE</scope>
    <source>
        <strain evidence="2">JCM 30134</strain>
    </source>
</reference>
<evidence type="ECO:0000256" key="1">
    <source>
        <dbReference type="SAM" id="SignalP"/>
    </source>
</evidence>
<evidence type="ECO:0000313" key="3">
    <source>
        <dbReference type="Proteomes" id="UP000787472"/>
    </source>
</evidence>
<feature type="chain" id="PRO_5038352817" description="Beta-barrel porin 2" evidence="1">
    <location>
        <begin position="28"/>
        <end position="520"/>
    </location>
</feature>
<comment type="caution">
    <text evidence="2">The sequence shown here is derived from an EMBL/GenBank/DDBJ whole genome shotgun (WGS) entry which is preliminary data.</text>
</comment>
<organism evidence="2 3">
    <name type="scientific">Pseudomaricurvus hydrocarbonicus</name>
    <dbReference type="NCBI Taxonomy" id="1470433"/>
    <lineage>
        <taxon>Bacteria</taxon>
        <taxon>Pseudomonadati</taxon>
        <taxon>Pseudomonadota</taxon>
        <taxon>Gammaproteobacteria</taxon>
        <taxon>Cellvibrionales</taxon>
        <taxon>Cellvibrionaceae</taxon>
        <taxon>Pseudomaricurvus</taxon>
    </lineage>
</organism>